<dbReference type="Gene3D" id="1.10.287.130">
    <property type="match status" value="1"/>
</dbReference>
<evidence type="ECO:0000256" key="3">
    <source>
        <dbReference type="ARBA" id="ARBA00022553"/>
    </source>
</evidence>
<dbReference type="Pfam" id="PF00989">
    <property type="entry name" value="PAS"/>
    <property type="match status" value="1"/>
</dbReference>
<dbReference type="Pfam" id="PF13426">
    <property type="entry name" value="PAS_9"/>
    <property type="match status" value="2"/>
</dbReference>
<evidence type="ECO:0000256" key="5">
    <source>
        <dbReference type="ARBA" id="ARBA00022741"/>
    </source>
</evidence>
<reference evidence="12 13" key="1">
    <citation type="submission" date="2024-09" db="EMBL/GenBank/DDBJ databases">
        <authorList>
            <person name="Sun Q."/>
            <person name="Mori K."/>
        </authorList>
    </citation>
    <scope>NUCLEOTIDE SEQUENCE [LARGE SCALE GENOMIC DNA]</scope>
    <source>
        <strain evidence="12 13">CCM 7759</strain>
    </source>
</reference>
<dbReference type="NCBIfam" id="TIGR00229">
    <property type="entry name" value="sensory_box"/>
    <property type="match status" value="3"/>
</dbReference>
<evidence type="ECO:0000313" key="12">
    <source>
        <dbReference type="EMBL" id="MFC0213925.1"/>
    </source>
</evidence>
<dbReference type="InterPro" id="IPR000014">
    <property type="entry name" value="PAS"/>
</dbReference>
<dbReference type="EMBL" id="JBHLWN010000067">
    <property type="protein sequence ID" value="MFC0213925.1"/>
    <property type="molecule type" value="Genomic_DNA"/>
</dbReference>
<evidence type="ECO:0000256" key="2">
    <source>
        <dbReference type="ARBA" id="ARBA00012438"/>
    </source>
</evidence>
<dbReference type="PROSITE" id="PS50112">
    <property type="entry name" value="PAS"/>
    <property type="match status" value="2"/>
</dbReference>
<feature type="domain" description="PAS" evidence="10">
    <location>
        <begin position="11"/>
        <end position="85"/>
    </location>
</feature>
<keyword evidence="8" id="KW-0902">Two-component regulatory system</keyword>
<evidence type="ECO:0000259" key="10">
    <source>
        <dbReference type="PROSITE" id="PS50112"/>
    </source>
</evidence>
<dbReference type="InterPro" id="IPR004358">
    <property type="entry name" value="Sig_transdc_His_kin-like_C"/>
</dbReference>
<evidence type="ECO:0000259" key="11">
    <source>
        <dbReference type="PROSITE" id="PS50113"/>
    </source>
</evidence>
<keyword evidence="13" id="KW-1185">Reference proteome</keyword>
<dbReference type="Pfam" id="PF00512">
    <property type="entry name" value="HisKA"/>
    <property type="match status" value="1"/>
</dbReference>
<proteinExistence type="predicted"/>
<evidence type="ECO:0000256" key="8">
    <source>
        <dbReference type="ARBA" id="ARBA00023012"/>
    </source>
</evidence>
<keyword evidence="4" id="KW-0808">Transferase</keyword>
<dbReference type="Gene3D" id="3.30.450.20">
    <property type="entry name" value="PAS domain"/>
    <property type="match status" value="3"/>
</dbReference>
<dbReference type="SUPFAM" id="SSF47384">
    <property type="entry name" value="Homodimeric domain of signal transducing histidine kinase"/>
    <property type="match status" value="1"/>
</dbReference>
<keyword evidence="5" id="KW-0547">Nucleotide-binding</keyword>
<dbReference type="PANTHER" id="PTHR43065">
    <property type="entry name" value="SENSOR HISTIDINE KINASE"/>
    <property type="match status" value="1"/>
</dbReference>
<feature type="domain" description="PAC" evidence="11">
    <location>
        <begin position="334"/>
        <end position="384"/>
    </location>
</feature>
<name>A0ABV6DMQ2_9BACL</name>
<comment type="caution">
    <text evidence="12">The sequence shown here is derived from an EMBL/GenBank/DDBJ whole genome shotgun (WGS) entry which is preliminary data.</text>
</comment>
<evidence type="ECO:0000259" key="9">
    <source>
        <dbReference type="PROSITE" id="PS50109"/>
    </source>
</evidence>
<dbReference type="InterPro" id="IPR005467">
    <property type="entry name" value="His_kinase_dom"/>
</dbReference>
<dbReference type="InterPro" id="IPR003594">
    <property type="entry name" value="HATPase_dom"/>
</dbReference>
<dbReference type="CDD" id="cd00130">
    <property type="entry name" value="PAS"/>
    <property type="match status" value="3"/>
</dbReference>
<dbReference type="InterPro" id="IPR036097">
    <property type="entry name" value="HisK_dim/P_sf"/>
</dbReference>
<comment type="catalytic activity">
    <reaction evidence="1">
        <text>ATP + protein L-histidine = ADP + protein N-phospho-L-histidine.</text>
        <dbReference type="EC" id="2.7.13.3"/>
    </reaction>
</comment>
<keyword evidence="7" id="KW-0067">ATP-binding</keyword>
<dbReference type="InterPro" id="IPR000700">
    <property type="entry name" value="PAS-assoc_C"/>
</dbReference>
<dbReference type="SMART" id="SM00387">
    <property type="entry name" value="HATPase_c"/>
    <property type="match status" value="1"/>
</dbReference>
<dbReference type="RefSeq" id="WP_377471255.1">
    <property type="nucleotide sequence ID" value="NZ_JBHLWN010000067.1"/>
</dbReference>
<evidence type="ECO:0000256" key="1">
    <source>
        <dbReference type="ARBA" id="ARBA00000085"/>
    </source>
</evidence>
<dbReference type="InterPro" id="IPR003661">
    <property type="entry name" value="HisK_dim/P_dom"/>
</dbReference>
<evidence type="ECO:0000256" key="4">
    <source>
        <dbReference type="ARBA" id="ARBA00022679"/>
    </source>
</evidence>
<dbReference type="InterPro" id="IPR036890">
    <property type="entry name" value="HATPase_C_sf"/>
</dbReference>
<evidence type="ECO:0000256" key="7">
    <source>
        <dbReference type="ARBA" id="ARBA00022840"/>
    </source>
</evidence>
<keyword evidence="3" id="KW-0597">Phosphoprotein</keyword>
<dbReference type="PROSITE" id="PS50109">
    <property type="entry name" value="HIS_KIN"/>
    <property type="match status" value="1"/>
</dbReference>
<dbReference type="InterPro" id="IPR035965">
    <property type="entry name" value="PAS-like_dom_sf"/>
</dbReference>
<dbReference type="SMART" id="SM00091">
    <property type="entry name" value="PAS"/>
    <property type="match status" value="3"/>
</dbReference>
<dbReference type="PRINTS" id="PR00344">
    <property type="entry name" value="BCTRLSENSOR"/>
</dbReference>
<protein>
    <recommendedName>
        <fullName evidence="2">histidine kinase</fullName>
        <ecNumber evidence="2">2.7.13.3</ecNumber>
    </recommendedName>
</protein>
<evidence type="ECO:0000313" key="13">
    <source>
        <dbReference type="Proteomes" id="UP001589776"/>
    </source>
</evidence>
<dbReference type="Pfam" id="PF02518">
    <property type="entry name" value="HATPase_c"/>
    <property type="match status" value="1"/>
</dbReference>
<sequence>MQLVGPEPFQEEQLHRLLFQQAPKALGMIDLLGRWIDVSDALCRMFGYTRKELIYRRCDDIPQCGHPDESTFRFEQALRRKLNHHAQNKVLLCKDGHPIRISFKMTLVRDDAGQPTCFLIEIEPASVQPAPAAGREEQLVRAYHQKISDAFMLLDRNGIVLDMNETYSIMFGWLPEEVIGQSLPSETETLGSSLLSLMEMAGQGHDVTCYETVKYRKDGSPVDVSVSVVPIFEDTGMIMEFAVIMKDLTLHNKLWKQARESEETFANLLEHSPEPFLVFRNSLCVYANAACLRMLGTDEGDSLEFRTPAQFGCQESAKLLEERVQRAMQGLINGPTELQLFRMDGTVIEVEAVFIPALLNGETYVHVLIRDITERKQTQELFRQSDKMKAVGQMAAGLAHEIRNPLTAIKGFVQLAEMQLPSKSEYFTIIKSEIERIDSITSEMLMLAKPNPSRMKVMDLRGVLKGVSQLLETQAILSNIEIHCRLGEEPGFVLCDENQVKQVFVNLIKNAIEAMKYGGAITVTVCIDRDNAEIVAEVKDEGCGIPEEQIAKIGQPFYTTKEKGTGLGLMVSYKIIENHRGKIEVYSEAGVGTKFRIRLPDAGRQRLNS</sequence>
<dbReference type="Gene3D" id="3.30.565.10">
    <property type="entry name" value="Histidine kinase-like ATPase, C-terminal domain"/>
    <property type="match status" value="1"/>
</dbReference>
<feature type="domain" description="Histidine kinase" evidence="9">
    <location>
        <begin position="397"/>
        <end position="603"/>
    </location>
</feature>
<dbReference type="PANTHER" id="PTHR43065:SF34">
    <property type="entry name" value="SPORULATION KINASE A"/>
    <property type="match status" value="1"/>
</dbReference>
<dbReference type="SMART" id="SM00388">
    <property type="entry name" value="HisKA"/>
    <property type="match status" value="1"/>
</dbReference>
<feature type="domain" description="PAS" evidence="10">
    <location>
        <begin position="135"/>
        <end position="183"/>
    </location>
</feature>
<feature type="domain" description="PAC" evidence="11">
    <location>
        <begin position="208"/>
        <end position="260"/>
    </location>
</feature>
<keyword evidence="6" id="KW-0418">Kinase</keyword>
<gene>
    <name evidence="12" type="ORF">ACFFK0_15950</name>
</gene>
<dbReference type="SUPFAM" id="SSF55874">
    <property type="entry name" value="ATPase domain of HSP90 chaperone/DNA topoisomerase II/histidine kinase"/>
    <property type="match status" value="1"/>
</dbReference>
<dbReference type="SUPFAM" id="SSF55785">
    <property type="entry name" value="PYP-like sensor domain (PAS domain)"/>
    <property type="match status" value="3"/>
</dbReference>
<dbReference type="InterPro" id="IPR013767">
    <property type="entry name" value="PAS_fold"/>
</dbReference>
<dbReference type="EC" id="2.7.13.3" evidence="2"/>
<evidence type="ECO:0000256" key="6">
    <source>
        <dbReference type="ARBA" id="ARBA00022777"/>
    </source>
</evidence>
<dbReference type="InterPro" id="IPR001610">
    <property type="entry name" value="PAC"/>
</dbReference>
<organism evidence="12 13">
    <name type="scientific">Paenibacillus chartarius</name>
    <dbReference type="NCBI Taxonomy" id="747481"/>
    <lineage>
        <taxon>Bacteria</taxon>
        <taxon>Bacillati</taxon>
        <taxon>Bacillota</taxon>
        <taxon>Bacilli</taxon>
        <taxon>Bacillales</taxon>
        <taxon>Paenibacillaceae</taxon>
        <taxon>Paenibacillus</taxon>
    </lineage>
</organism>
<accession>A0ABV6DMQ2</accession>
<dbReference type="CDD" id="cd00082">
    <property type="entry name" value="HisKA"/>
    <property type="match status" value="1"/>
</dbReference>
<dbReference type="PROSITE" id="PS50113">
    <property type="entry name" value="PAC"/>
    <property type="match status" value="2"/>
</dbReference>
<dbReference type="SMART" id="SM00086">
    <property type="entry name" value="PAC"/>
    <property type="match status" value="3"/>
</dbReference>
<dbReference type="Proteomes" id="UP001589776">
    <property type="component" value="Unassembled WGS sequence"/>
</dbReference>